<keyword evidence="1" id="KW-0808">Transferase</keyword>
<dbReference type="GO" id="GO:0006797">
    <property type="term" value="P:polyphosphate metabolic process"/>
    <property type="evidence" value="ECO:0007669"/>
    <property type="project" value="InterPro"/>
</dbReference>
<proteinExistence type="predicted"/>
<comment type="caution">
    <text evidence="4">The sequence shown here is derived from an EMBL/GenBank/DDBJ whole genome shotgun (WGS) entry which is preliminary data.</text>
</comment>
<keyword evidence="2 4" id="KW-0418">Kinase</keyword>
<dbReference type="InterPro" id="IPR022488">
    <property type="entry name" value="PPK2-related"/>
</dbReference>
<gene>
    <name evidence="4" type="ORF">SE15_13460</name>
</gene>
<dbReference type="NCBIfam" id="TIGR03709">
    <property type="entry name" value="PPK2_rel_1"/>
    <property type="match status" value="1"/>
</dbReference>
<name>A0A0P6XFS2_9CHLR</name>
<dbReference type="PANTHER" id="PTHR34383">
    <property type="entry name" value="POLYPHOSPHATE:AMP PHOSPHOTRANSFERASE-RELATED"/>
    <property type="match status" value="1"/>
</dbReference>
<evidence type="ECO:0000259" key="3">
    <source>
        <dbReference type="Pfam" id="PF03976"/>
    </source>
</evidence>
<feature type="domain" description="Polyphosphate kinase-2-related" evidence="3">
    <location>
        <begin position="28"/>
        <end position="250"/>
    </location>
</feature>
<evidence type="ECO:0000256" key="2">
    <source>
        <dbReference type="ARBA" id="ARBA00022777"/>
    </source>
</evidence>
<dbReference type="STRING" id="869279.SE15_13460"/>
<organism evidence="4 5">
    <name type="scientific">Thermanaerothrix daxensis</name>
    <dbReference type="NCBI Taxonomy" id="869279"/>
    <lineage>
        <taxon>Bacteria</taxon>
        <taxon>Bacillati</taxon>
        <taxon>Chloroflexota</taxon>
        <taxon>Anaerolineae</taxon>
        <taxon>Anaerolineales</taxon>
        <taxon>Anaerolineaceae</taxon>
        <taxon>Thermanaerothrix</taxon>
    </lineage>
</organism>
<dbReference type="PIRSF" id="PIRSF028756">
    <property type="entry name" value="PPK2_prd"/>
    <property type="match status" value="1"/>
</dbReference>
<evidence type="ECO:0000313" key="5">
    <source>
        <dbReference type="Proteomes" id="UP000050544"/>
    </source>
</evidence>
<dbReference type="SUPFAM" id="SSF52540">
    <property type="entry name" value="P-loop containing nucleoside triphosphate hydrolases"/>
    <property type="match status" value="1"/>
</dbReference>
<dbReference type="PATRIC" id="fig|869279.4.peg.2627"/>
<dbReference type="InterPro" id="IPR022300">
    <property type="entry name" value="PPK2-rel_1"/>
</dbReference>
<keyword evidence="5" id="KW-1185">Reference proteome</keyword>
<dbReference type="RefSeq" id="WP_054522633.1">
    <property type="nucleotide sequence ID" value="NZ_LGKO01000006.1"/>
</dbReference>
<dbReference type="InterPro" id="IPR016898">
    <property type="entry name" value="Polyphosphate_phosphotransfera"/>
</dbReference>
<accession>A0A0P6XFS2</accession>
<dbReference type="Pfam" id="PF03976">
    <property type="entry name" value="PPK2"/>
    <property type="match status" value="1"/>
</dbReference>
<dbReference type="Proteomes" id="UP000050544">
    <property type="component" value="Unassembled WGS sequence"/>
</dbReference>
<dbReference type="EMBL" id="LGKO01000006">
    <property type="protein sequence ID" value="KPL82099.1"/>
    <property type="molecule type" value="Genomic_DNA"/>
</dbReference>
<dbReference type="OrthoDB" id="9775224at2"/>
<dbReference type="PANTHER" id="PTHR34383:SF3">
    <property type="entry name" value="POLYPHOSPHATE:AMP PHOSPHOTRANSFERASE"/>
    <property type="match status" value="1"/>
</dbReference>
<sequence>MEKYRVKPGQRIHLKDWDPNETDLLDGDKDEGKERLEALNRDLERLQELLYAEHKHKVLIVLQGMDTSGKDGVIRHVFEGVNPQGVRVANFKVPTPEELDHDYLWRIHRQTPGKGEMVIFNRSHYEDVLVVRVHGLVPAEVWQRRYAHINAFEQMLAEEGTLILKFFLHIDLDEQKKRLQARLDDPTKRWKFNPGDLQERALWAEYMRAYEDVLSKTSTDYAPWYIVPSNKKWYRNYVVASVLVEALKGLHMQYPQPKDDLSRVVIP</sequence>
<dbReference type="AlphaFoldDB" id="A0A0P6XFS2"/>
<dbReference type="GO" id="GO:0008976">
    <property type="term" value="F:polyphosphate kinase activity"/>
    <property type="evidence" value="ECO:0007669"/>
    <property type="project" value="InterPro"/>
</dbReference>
<evidence type="ECO:0000313" key="4">
    <source>
        <dbReference type="EMBL" id="KPL82099.1"/>
    </source>
</evidence>
<evidence type="ECO:0000256" key="1">
    <source>
        <dbReference type="ARBA" id="ARBA00022679"/>
    </source>
</evidence>
<dbReference type="Gene3D" id="3.40.50.300">
    <property type="entry name" value="P-loop containing nucleotide triphosphate hydrolases"/>
    <property type="match status" value="1"/>
</dbReference>
<reference evidence="4 5" key="1">
    <citation type="submission" date="2015-07" db="EMBL/GenBank/DDBJ databases">
        <title>Whole genome sequence of Thermanaerothrix daxensis DSM 23592.</title>
        <authorList>
            <person name="Hemp J."/>
            <person name="Ward L.M."/>
            <person name="Pace L.A."/>
            <person name="Fischer W.W."/>
        </authorList>
    </citation>
    <scope>NUCLEOTIDE SEQUENCE [LARGE SCALE GENOMIC DNA]</scope>
    <source>
        <strain evidence="4 5">GNS-1</strain>
    </source>
</reference>
<protein>
    <submittedName>
        <fullName evidence="4">Polyphosphate kinase</fullName>
    </submittedName>
</protein>
<dbReference type="InterPro" id="IPR027417">
    <property type="entry name" value="P-loop_NTPase"/>
</dbReference>